<reference evidence="1 2" key="1">
    <citation type="submission" date="2015-09" db="EMBL/GenBank/DDBJ databases">
        <authorList>
            <consortium name="Pathogen Informatics"/>
        </authorList>
    </citation>
    <scope>NUCLEOTIDE SEQUENCE [LARGE SCALE GENOMIC DNA]</scope>
    <source>
        <strain evidence="1 2">2789STDY5834957</strain>
    </source>
</reference>
<name>A0A174W673_9FIRM</name>
<accession>A0A174W673</accession>
<dbReference type="EMBL" id="CZBP01000054">
    <property type="protein sequence ID" value="CUQ42422.1"/>
    <property type="molecule type" value="Genomic_DNA"/>
</dbReference>
<organism evidence="1 2">
    <name type="scientific">Blautia obeum</name>
    <dbReference type="NCBI Taxonomy" id="40520"/>
    <lineage>
        <taxon>Bacteria</taxon>
        <taxon>Bacillati</taxon>
        <taxon>Bacillota</taxon>
        <taxon>Clostridia</taxon>
        <taxon>Lachnospirales</taxon>
        <taxon>Lachnospiraceae</taxon>
        <taxon>Blautia</taxon>
    </lineage>
</organism>
<dbReference type="AlphaFoldDB" id="A0A174W673"/>
<gene>
    <name evidence="1" type="ORF">ERS852569_03855</name>
</gene>
<dbReference type="RefSeq" id="WP_055060755.1">
    <property type="nucleotide sequence ID" value="NZ_CZBP01000054.1"/>
</dbReference>
<proteinExistence type="predicted"/>
<evidence type="ECO:0000313" key="1">
    <source>
        <dbReference type="EMBL" id="CUQ42422.1"/>
    </source>
</evidence>
<protein>
    <submittedName>
        <fullName evidence="1">Uncharacterized protein</fullName>
    </submittedName>
</protein>
<dbReference type="Proteomes" id="UP000095762">
    <property type="component" value="Unassembled WGS sequence"/>
</dbReference>
<sequence>MKKIIEGKMYNTETATYIGRYRTDTMSRRDFRYLEEELYQKRTKEFFLCGEGGAMTKYAKYVEGCGYTDGEKIIPLSEDEARDWVEEHMDVDDYIELFGECEE</sequence>
<evidence type="ECO:0000313" key="2">
    <source>
        <dbReference type="Proteomes" id="UP000095762"/>
    </source>
</evidence>